<accession>A0ABX0FIW0</accession>
<comment type="caution">
    <text evidence="2">The sequence shown here is derived from an EMBL/GenBank/DDBJ whole genome shotgun (WGS) entry which is preliminary data.</text>
</comment>
<dbReference type="Pfam" id="PF07589">
    <property type="entry name" value="PEP-CTERM"/>
    <property type="match status" value="1"/>
</dbReference>
<gene>
    <name evidence="2" type="ORF">GW587_09550</name>
</gene>
<dbReference type="NCBIfam" id="TIGR02595">
    <property type="entry name" value="PEP_CTERM"/>
    <property type="match status" value="1"/>
</dbReference>
<organism evidence="2 3">
    <name type="scientific">Duganella aceris</name>
    <dbReference type="NCBI Taxonomy" id="2703883"/>
    <lineage>
        <taxon>Bacteria</taxon>
        <taxon>Pseudomonadati</taxon>
        <taxon>Pseudomonadota</taxon>
        <taxon>Betaproteobacteria</taxon>
        <taxon>Burkholderiales</taxon>
        <taxon>Oxalobacteraceae</taxon>
        <taxon>Telluria group</taxon>
        <taxon>Duganella</taxon>
    </lineage>
</organism>
<dbReference type="EMBL" id="JAADJT010000004">
    <property type="protein sequence ID" value="NGZ84501.1"/>
    <property type="molecule type" value="Genomic_DNA"/>
</dbReference>
<reference evidence="3" key="2">
    <citation type="submission" date="2023-07" db="EMBL/GenBank/DDBJ databases">
        <title>Duganella aceri sp. nov., isolated from tree sap.</title>
        <authorList>
            <person name="Kim I.S."/>
        </authorList>
    </citation>
    <scope>NUCLEOTIDE SEQUENCE [LARGE SCALE GENOMIC DNA]</scope>
    <source>
        <strain evidence="3">SAP-35</strain>
    </source>
</reference>
<evidence type="ECO:0000259" key="1">
    <source>
        <dbReference type="Pfam" id="PF07589"/>
    </source>
</evidence>
<name>A0ABX0FIW0_9BURK</name>
<dbReference type="InterPro" id="IPR013424">
    <property type="entry name" value="Ice-binding_C"/>
</dbReference>
<evidence type="ECO:0000313" key="2">
    <source>
        <dbReference type="EMBL" id="NGZ84501.1"/>
    </source>
</evidence>
<reference evidence="2 3" key="1">
    <citation type="submission" date="2020-01" db="EMBL/GenBank/DDBJ databases">
        <authorList>
            <person name="Lee S.D."/>
        </authorList>
    </citation>
    <scope>NUCLEOTIDE SEQUENCE [LARGE SCALE GENOMIC DNA]</scope>
    <source>
        <strain evidence="2 3">SAP-35</strain>
    </source>
</reference>
<dbReference type="Proteomes" id="UP000666369">
    <property type="component" value="Unassembled WGS sequence"/>
</dbReference>
<sequence length="139" mass="14570">MAKPYGHIFLHEEGTFTDMIDFTIPAGSLGSSANPLNLALGGFDVFNIANLAYSVYGGTSEEIGGKWYGTYLGNNTSYDLPLGMGGAYHIVVNGLVTTEQGGAYAVALVSGVPEPETYAMLLGGLGLMGVVARRRKSRA</sequence>
<proteinExistence type="predicted"/>
<evidence type="ECO:0000313" key="3">
    <source>
        <dbReference type="Proteomes" id="UP000666369"/>
    </source>
</evidence>
<keyword evidence="3" id="KW-1185">Reference proteome</keyword>
<dbReference type="NCBIfam" id="NF038126">
    <property type="entry name" value="PEP_CTERM_FxDxF"/>
    <property type="match status" value="1"/>
</dbReference>
<feature type="domain" description="Ice-binding protein C-terminal" evidence="1">
    <location>
        <begin position="112"/>
        <end position="135"/>
    </location>
</feature>
<protein>
    <submittedName>
        <fullName evidence="2">PEP-CTERM sorting domain-containing protein</fullName>
    </submittedName>
</protein>